<gene>
    <name evidence="2" type="ORF">GcC1_c18822o5</name>
</gene>
<keyword evidence="1" id="KW-0732">Signal</keyword>
<proteinExistence type="predicted"/>
<name>A0A420IQI9_9PEZI</name>
<reference evidence="2 3" key="1">
    <citation type="journal article" date="2018" name="BMC Genomics">
        <title>Comparative genome analyses reveal sequence features reflecting distinct modes of host-adaptation between dicot and monocot powdery mildew.</title>
        <authorList>
            <person name="Wu Y."/>
            <person name="Ma X."/>
            <person name="Pan Z."/>
            <person name="Kale S.D."/>
            <person name="Song Y."/>
            <person name="King H."/>
            <person name="Zhang Q."/>
            <person name="Presley C."/>
            <person name="Deng X."/>
            <person name="Wei C.I."/>
            <person name="Xiao S."/>
        </authorList>
    </citation>
    <scope>NUCLEOTIDE SEQUENCE [LARGE SCALE GENOMIC DNA]</scope>
    <source>
        <strain evidence="2">UCSC1</strain>
    </source>
</reference>
<dbReference type="AlphaFoldDB" id="A0A420IQI9"/>
<evidence type="ECO:0008006" key="4">
    <source>
        <dbReference type="Google" id="ProtNLM"/>
    </source>
</evidence>
<feature type="signal peptide" evidence="1">
    <location>
        <begin position="1"/>
        <end position="18"/>
    </location>
</feature>
<comment type="caution">
    <text evidence="2">The sequence shown here is derived from an EMBL/GenBank/DDBJ whole genome shotgun (WGS) entry which is preliminary data.</text>
</comment>
<feature type="chain" id="PRO_5019391641" description="Secreted protein" evidence="1">
    <location>
        <begin position="19"/>
        <end position="80"/>
    </location>
</feature>
<accession>A0A420IQI9</accession>
<evidence type="ECO:0000256" key="1">
    <source>
        <dbReference type="SAM" id="SignalP"/>
    </source>
</evidence>
<organism evidence="2 3">
    <name type="scientific">Golovinomyces cichoracearum</name>
    <dbReference type="NCBI Taxonomy" id="62708"/>
    <lineage>
        <taxon>Eukaryota</taxon>
        <taxon>Fungi</taxon>
        <taxon>Dikarya</taxon>
        <taxon>Ascomycota</taxon>
        <taxon>Pezizomycotina</taxon>
        <taxon>Leotiomycetes</taxon>
        <taxon>Erysiphales</taxon>
        <taxon>Erysiphaceae</taxon>
        <taxon>Golovinomyces</taxon>
    </lineage>
</organism>
<sequence>MTCLGTMIFFALKSSLNCLILFRYSSIELKFCYLAVKNSSRIRNSELNPCGLFKSRRNFQAACARVTLRVCYNGPSCRKR</sequence>
<evidence type="ECO:0000313" key="2">
    <source>
        <dbReference type="EMBL" id="RKF76818.1"/>
    </source>
</evidence>
<dbReference type="EMBL" id="MCBR01006893">
    <property type="protein sequence ID" value="RKF76818.1"/>
    <property type="molecule type" value="Genomic_DNA"/>
</dbReference>
<dbReference type="Proteomes" id="UP000285405">
    <property type="component" value="Unassembled WGS sequence"/>
</dbReference>
<evidence type="ECO:0000313" key="3">
    <source>
        <dbReference type="Proteomes" id="UP000285405"/>
    </source>
</evidence>
<protein>
    <recommendedName>
        <fullName evidence="4">Secreted protein</fullName>
    </recommendedName>
</protein>